<dbReference type="EMBL" id="QXDL01000161">
    <property type="protein sequence ID" value="RIH81608.1"/>
    <property type="molecule type" value="Genomic_DNA"/>
</dbReference>
<accession>A0A399ECE6</accession>
<evidence type="ECO:0000313" key="2">
    <source>
        <dbReference type="Proteomes" id="UP000265715"/>
    </source>
</evidence>
<organism evidence="1 2">
    <name type="scientific">Calidithermus terrae</name>
    <dbReference type="NCBI Taxonomy" id="1408545"/>
    <lineage>
        <taxon>Bacteria</taxon>
        <taxon>Thermotogati</taxon>
        <taxon>Deinococcota</taxon>
        <taxon>Deinococci</taxon>
        <taxon>Thermales</taxon>
        <taxon>Thermaceae</taxon>
        <taxon>Calidithermus</taxon>
    </lineage>
</organism>
<proteinExistence type="predicted"/>
<name>A0A399ECE6_9DEIN</name>
<sequence>MASDQVNFVICFEDAGQSFEILLSPKEAPRLSRALCRAEQLCEQMGWRLLRVEDRQSGEALEPCPRCLEEEARGRVCTHCQGNAYVPTRPAEHAA</sequence>
<evidence type="ECO:0000313" key="1">
    <source>
        <dbReference type="EMBL" id="RIH81608.1"/>
    </source>
</evidence>
<comment type="caution">
    <text evidence="1">The sequence shown here is derived from an EMBL/GenBank/DDBJ whole genome shotgun (WGS) entry which is preliminary data.</text>
</comment>
<reference evidence="1 2" key="1">
    <citation type="submission" date="2018-08" db="EMBL/GenBank/DDBJ databases">
        <title>Meiothermus terrae DSM 26712 genome sequencing project.</title>
        <authorList>
            <person name="Da Costa M.S."/>
            <person name="Albuquerque L."/>
            <person name="Raposo P."/>
            <person name="Froufe H.J.C."/>
            <person name="Barroso C.S."/>
            <person name="Egas C."/>
        </authorList>
    </citation>
    <scope>NUCLEOTIDE SEQUENCE [LARGE SCALE GENOMIC DNA]</scope>
    <source>
        <strain evidence="1 2">DSM 26712</strain>
    </source>
</reference>
<dbReference type="RefSeq" id="WP_119316017.1">
    <property type="nucleotide sequence ID" value="NZ_QXDL01000161.1"/>
</dbReference>
<dbReference type="AlphaFoldDB" id="A0A399ECE6"/>
<keyword evidence="2" id="KW-1185">Reference proteome</keyword>
<dbReference type="OrthoDB" id="34425at2"/>
<dbReference type="Proteomes" id="UP000265715">
    <property type="component" value="Unassembled WGS sequence"/>
</dbReference>
<gene>
    <name evidence="1" type="ORF">Mterra_03059</name>
</gene>
<protein>
    <submittedName>
        <fullName evidence="1">Uncharacterized protein</fullName>
    </submittedName>
</protein>